<dbReference type="Gene3D" id="3.40.50.300">
    <property type="entry name" value="P-loop containing nucleotide triphosphate hydrolases"/>
    <property type="match status" value="1"/>
</dbReference>
<feature type="non-terminal residue" evidence="8">
    <location>
        <position position="88"/>
    </location>
</feature>
<evidence type="ECO:0000313" key="9">
    <source>
        <dbReference type="Proteomes" id="UP000268535"/>
    </source>
</evidence>
<evidence type="ECO:0000256" key="5">
    <source>
        <dbReference type="PROSITE-ProRule" id="PRU00552"/>
    </source>
</evidence>
<dbReference type="GO" id="GO:0003724">
    <property type="term" value="F:RNA helicase activity"/>
    <property type="evidence" value="ECO:0007669"/>
    <property type="project" value="InterPro"/>
</dbReference>
<dbReference type="InterPro" id="IPR011545">
    <property type="entry name" value="DEAD/DEAH_box_helicase_dom"/>
</dbReference>
<dbReference type="Pfam" id="PF00270">
    <property type="entry name" value="DEAD"/>
    <property type="match status" value="1"/>
</dbReference>
<evidence type="ECO:0000256" key="3">
    <source>
        <dbReference type="ARBA" id="ARBA00022806"/>
    </source>
</evidence>
<dbReference type="EMBL" id="ML012784">
    <property type="protein sequence ID" value="RKO95161.1"/>
    <property type="molecule type" value="Genomic_DNA"/>
</dbReference>
<keyword evidence="4" id="KW-0067">ATP-binding</keyword>
<evidence type="ECO:0000256" key="1">
    <source>
        <dbReference type="ARBA" id="ARBA00022741"/>
    </source>
</evidence>
<dbReference type="GO" id="GO:0003676">
    <property type="term" value="F:nucleic acid binding"/>
    <property type="evidence" value="ECO:0007669"/>
    <property type="project" value="InterPro"/>
</dbReference>
<dbReference type="PANTHER" id="PTHR47960">
    <property type="entry name" value="DEAD-BOX ATP-DEPENDENT RNA HELICASE 50"/>
    <property type="match status" value="1"/>
</dbReference>
<name>A0A4P9WPU3_9FUNG</name>
<reference evidence="9" key="1">
    <citation type="journal article" date="2018" name="Nat. Microbiol.">
        <title>Leveraging single-cell genomics to expand the fungal tree of life.</title>
        <authorList>
            <person name="Ahrendt S.R."/>
            <person name="Quandt C.A."/>
            <person name="Ciobanu D."/>
            <person name="Clum A."/>
            <person name="Salamov A."/>
            <person name="Andreopoulos B."/>
            <person name="Cheng J.F."/>
            <person name="Woyke T."/>
            <person name="Pelin A."/>
            <person name="Henrissat B."/>
            <person name="Reynolds N.K."/>
            <person name="Benny G.L."/>
            <person name="Smith M.E."/>
            <person name="James T.Y."/>
            <person name="Grigoriev I.V."/>
        </authorList>
    </citation>
    <scope>NUCLEOTIDE SEQUENCE [LARGE SCALE GENOMIC DNA]</scope>
    <source>
        <strain evidence="9">ATCC 52028</strain>
    </source>
</reference>
<organism evidence="8 9">
    <name type="scientific">Caulochytrium protostelioides</name>
    <dbReference type="NCBI Taxonomy" id="1555241"/>
    <lineage>
        <taxon>Eukaryota</taxon>
        <taxon>Fungi</taxon>
        <taxon>Fungi incertae sedis</taxon>
        <taxon>Chytridiomycota</taxon>
        <taxon>Chytridiomycota incertae sedis</taxon>
        <taxon>Chytridiomycetes</taxon>
        <taxon>Caulochytriales</taxon>
        <taxon>Caulochytriaceae</taxon>
        <taxon>Caulochytrium</taxon>
    </lineage>
</organism>
<evidence type="ECO:0000256" key="4">
    <source>
        <dbReference type="ARBA" id="ARBA00022840"/>
    </source>
</evidence>
<dbReference type="SUPFAM" id="SSF52540">
    <property type="entry name" value="P-loop containing nucleoside triphosphate hydrolases"/>
    <property type="match status" value="1"/>
</dbReference>
<feature type="domain" description="DEAD-box RNA helicase Q" evidence="7">
    <location>
        <begin position="32"/>
        <end position="60"/>
    </location>
</feature>
<dbReference type="Proteomes" id="UP000268535">
    <property type="component" value="Unassembled WGS sequence"/>
</dbReference>
<sequence length="88" mass="9903">MASAEDDWRKNLVAPKRDTRQQTEDVIGKRGTSFEDYFLTREILMGLFEAGFEHPSPIQEESIPMILAGRDMLARAKNGTGKTASFII</sequence>
<evidence type="ECO:0000259" key="7">
    <source>
        <dbReference type="PROSITE" id="PS51195"/>
    </source>
</evidence>
<feature type="region of interest" description="Disordered" evidence="6">
    <location>
        <begin position="1"/>
        <end position="24"/>
    </location>
</feature>
<proteinExistence type="predicted"/>
<keyword evidence="1" id="KW-0547">Nucleotide-binding</keyword>
<evidence type="ECO:0000313" key="8">
    <source>
        <dbReference type="EMBL" id="RKO95161.1"/>
    </source>
</evidence>
<dbReference type="PROSITE" id="PS51195">
    <property type="entry name" value="Q_MOTIF"/>
    <property type="match status" value="1"/>
</dbReference>
<keyword evidence="2" id="KW-0378">Hydrolase</keyword>
<evidence type="ECO:0000256" key="6">
    <source>
        <dbReference type="SAM" id="MobiDB-lite"/>
    </source>
</evidence>
<dbReference type="GO" id="GO:0016787">
    <property type="term" value="F:hydrolase activity"/>
    <property type="evidence" value="ECO:0007669"/>
    <property type="project" value="UniProtKB-KW"/>
</dbReference>
<dbReference type="GO" id="GO:0005524">
    <property type="term" value="F:ATP binding"/>
    <property type="evidence" value="ECO:0007669"/>
    <property type="project" value="UniProtKB-KW"/>
</dbReference>
<dbReference type="InterPro" id="IPR014014">
    <property type="entry name" value="RNA_helicase_DEAD_Q_motif"/>
</dbReference>
<dbReference type="AlphaFoldDB" id="A0A4P9WPU3"/>
<keyword evidence="3" id="KW-0347">Helicase</keyword>
<gene>
    <name evidence="8" type="ORF">CAUPRSCDRAFT_9341</name>
</gene>
<feature type="short sequence motif" description="Q motif" evidence="5">
    <location>
        <begin position="32"/>
        <end position="60"/>
    </location>
</feature>
<protein>
    <recommendedName>
        <fullName evidence="7">DEAD-box RNA helicase Q domain-containing protein</fullName>
    </recommendedName>
</protein>
<dbReference type="InterPro" id="IPR027417">
    <property type="entry name" value="P-loop_NTPase"/>
</dbReference>
<accession>A0A4P9WPU3</accession>
<evidence type="ECO:0000256" key="2">
    <source>
        <dbReference type="ARBA" id="ARBA00022801"/>
    </source>
</evidence>